<dbReference type="EMBL" id="JAZHYN010000006">
    <property type="protein sequence ID" value="MEF3365528.1"/>
    <property type="molecule type" value="Genomic_DNA"/>
</dbReference>
<evidence type="ECO:0000256" key="6">
    <source>
        <dbReference type="ARBA" id="ARBA00022679"/>
    </source>
</evidence>
<dbReference type="InterPro" id="IPR004358">
    <property type="entry name" value="Sig_transdc_His_kin-like_C"/>
</dbReference>
<dbReference type="InterPro" id="IPR005467">
    <property type="entry name" value="His_kinase_dom"/>
</dbReference>
<feature type="transmembrane region" description="Helical" evidence="15">
    <location>
        <begin position="22"/>
        <end position="43"/>
    </location>
</feature>
<evidence type="ECO:0000256" key="5">
    <source>
        <dbReference type="ARBA" id="ARBA00022553"/>
    </source>
</evidence>
<feature type="domain" description="HAMP" evidence="17">
    <location>
        <begin position="321"/>
        <end position="374"/>
    </location>
</feature>
<evidence type="ECO:0000256" key="1">
    <source>
        <dbReference type="ARBA" id="ARBA00000085"/>
    </source>
</evidence>
<dbReference type="PROSITE" id="PS50109">
    <property type="entry name" value="HIS_KIN"/>
    <property type="match status" value="1"/>
</dbReference>
<comment type="caution">
    <text evidence="18">The sequence shown here is derived from an EMBL/GenBank/DDBJ whole genome shotgun (WGS) entry which is preliminary data.</text>
</comment>
<keyword evidence="9 18" id="KW-0418">Kinase</keyword>
<dbReference type="SUPFAM" id="SSF158472">
    <property type="entry name" value="HAMP domain-like"/>
    <property type="match status" value="1"/>
</dbReference>
<keyword evidence="7 15" id="KW-0812">Transmembrane</keyword>
<dbReference type="Pfam" id="PF02518">
    <property type="entry name" value="HATPase_c"/>
    <property type="match status" value="1"/>
</dbReference>
<keyword evidence="12" id="KW-0902">Two-component regulatory system</keyword>
<dbReference type="Pfam" id="PF00672">
    <property type="entry name" value="HAMP"/>
    <property type="match status" value="1"/>
</dbReference>
<dbReference type="PIRSF" id="PIRSF037532">
    <property type="entry name" value="STHK_NtrY"/>
    <property type="match status" value="1"/>
</dbReference>
<gene>
    <name evidence="18" type="ORF">V3H18_03155</name>
</gene>
<dbReference type="InterPro" id="IPR036890">
    <property type="entry name" value="HATPase_C_sf"/>
</dbReference>
<evidence type="ECO:0000256" key="12">
    <source>
        <dbReference type="ARBA" id="ARBA00023012"/>
    </source>
</evidence>
<dbReference type="InterPro" id="IPR045671">
    <property type="entry name" value="NtrY-like_N"/>
</dbReference>
<keyword evidence="6" id="KW-0808">Transferase</keyword>
<dbReference type="PANTHER" id="PTHR43065:SF10">
    <property type="entry name" value="PEROXIDE STRESS-ACTIVATED HISTIDINE KINASE MAK3"/>
    <property type="match status" value="1"/>
</dbReference>
<protein>
    <recommendedName>
        <fullName evidence="3">histidine kinase</fullName>
        <ecNumber evidence="3">2.7.13.3</ecNumber>
    </recommendedName>
</protein>
<feature type="compositionally biased region" description="Low complexity" evidence="14">
    <location>
        <begin position="752"/>
        <end position="762"/>
    </location>
</feature>
<keyword evidence="19" id="KW-1185">Reference proteome</keyword>
<keyword evidence="4" id="KW-1003">Cell membrane</keyword>
<dbReference type="Gene3D" id="1.10.287.130">
    <property type="match status" value="1"/>
</dbReference>
<keyword evidence="8" id="KW-0547">Nucleotide-binding</keyword>
<proteinExistence type="predicted"/>
<dbReference type="Pfam" id="PF00989">
    <property type="entry name" value="PAS"/>
    <property type="match status" value="1"/>
</dbReference>
<evidence type="ECO:0000256" key="4">
    <source>
        <dbReference type="ARBA" id="ARBA00022475"/>
    </source>
</evidence>
<feature type="transmembrane region" description="Helical" evidence="15">
    <location>
        <begin position="98"/>
        <end position="120"/>
    </location>
</feature>
<dbReference type="SMART" id="SM00304">
    <property type="entry name" value="HAMP"/>
    <property type="match status" value="1"/>
</dbReference>
<evidence type="ECO:0000256" key="3">
    <source>
        <dbReference type="ARBA" id="ARBA00012438"/>
    </source>
</evidence>
<dbReference type="GO" id="GO:0016301">
    <property type="term" value="F:kinase activity"/>
    <property type="evidence" value="ECO:0007669"/>
    <property type="project" value="UniProtKB-KW"/>
</dbReference>
<evidence type="ECO:0000256" key="11">
    <source>
        <dbReference type="ARBA" id="ARBA00022989"/>
    </source>
</evidence>
<evidence type="ECO:0000256" key="7">
    <source>
        <dbReference type="ARBA" id="ARBA00022692"/>
    </source>
</evidence>
<evidence type="ECO:0000259" key="17">
    <source>
        <dbReference type="PROSITE" id="PS50885"/>
    </source>
</evidence>
<evidence type="ECO:0000313" key="19">
    <source>
        <dbReference type="Proteomes" id="UP001350748"/>
    </source>
</evidence>
<evidence type="ECO:0000256" key="2">
    <source>
        <dbReference type="ARBA" id="ARBA00004651"/>
    </source>
</evidence>
<name>A0ABU7XG50_9HYPH</name>
<organism evidence="18 19">
    <name type="scientific">Methylocystis borbori</name>
    <dbReference type="NCBI Taxonomy" id="3118750"/>
    <lineage>
        <taxon>Bacteria</taxon>
        <taxon>Pseudomonadati</taxon>
        <taxon>Pseudomonadota</taxon>
        <taxon>Alphaproteobacteria</taxon>
        <taxon>Hyphomicrobiales</taxon>
        <taxon>Methylocystaceae</taxon>
        <taxon>Methylocystis</taxon>
    </lineage>
</organism>
<feature type="transmembrane region" description="Helical" evidence="15">
    <location>
        <begin position="55"/>
        <end position="78"/>
    </location>
</feature>
<sequence length="762" mass="83252">MALTEDPASQPLAKGRAPLRSWLGPIIVVGAVGCALATFLVVAEFGAVSPTDDRLLPLLVLNGLSVAVLLGMVLVKVWRLYLVWRSGAAAARLHVRTVGYFAIIALIPAIMLAIAGSLTLERVLNPAFMASVKHFVHNTAEAAAIFRESQCRALLQEAQLTASDLDRAAILFNTDRPYFHQIFQSRAYFLGFSVAALVKSSGEIVDRIDVAQNAAAIVIAPPQAEFDDARRGEPLCLVIDDGNSFVALRVLNAFQDTFLYVTRPIDPIAVEFPKQAQSLISNYDKFDSYRAAVQRAFVLMYALLTTIMLLSSIWFGLDFADRLVNPIRALIAATDAVSAGNLDVRVTVDKAQGELSRLGEVFNNMTTELNLQQTRLIEANRINDERREFTEAVLAGVPAGVIGVDSEGVVTVLNRSAEELSFAADQGKPAIGVSVAAVLPEIAPILKDAGEIFPRAVQSQITVKRGASERTFNVRVTSARAKEGHPNFVVTLDDITDLVMAQRTSAWADVARRIAHEIKNPLTPIQLSAERLRRKYGKVIQEDRDIFDQCTDTIVRQVDDIKRMVDEFSSFARMPKARPERDDLNECIRRVVFLMRVGNADIDIVENLPETPVFAQIDRRLLSQALTNIIKNAAEGIAAREEKDAQEKGRIEINLDVRDRMAEIDVIDNGKGFPAMNRQRLLEPYMTTRSDGTGLGLPIVAKIIEDHGGRLELLDAPTGRGACVRLILPLADETGTKREPPTASGETEGPHAQAGQAGQSGA</sequence>
<dbReference type="SUPFAM" id="SSF47384">
    <property type="entry name" value="Homodimeric domain of signal transducing histidine kinase"/>
    <property type="match status" value="1"/>
</dbReference>
<keyword evidence="13 15" id="KW-0472">Membrane</keyword>
<evidence type="ECO:0000256" key="15">
    <source>
        <dbReference type="SAM" id="Phobius"/>
    </source>
</evidence>
<dbReference type="EC" id="2.7.13.3" evidence="3"/>
<comment type="catalytic activity">
    <reaction evidence="1">
        <text>ATP + protein L-histidine = ADP + protein N-phospho-L-histidine.</text>
        <dbReference type="EC" id="2.7.13.3"/>
    </reaction>
</comment>
<dbReference type="CDD" id="cd00082">
    <property type="entry name" value="HisKA"/>
    <property type="match status" value="1"/>
</dbReference>
<dbReference type="InterPro" id="IPR003594">
    <property type="entry name" value="HATPase_dom"/>
</dbReference>
<evidence type="ECO:0000256" key="8">
    <source>
        <dbReference type="ARBA" id="ARBA00022741"/>
    </source>
</evidence>
<dbReference type="InterPro" id="IPR013767">
    <property type="entry name" value="PAS_fold"/>
</dbReference>
<dbReference type="Gene3D" id="6.10.340.10">
    <property type="match status" value="1"/>
</dbReference>
<keyword evidence="10" id="KW-0067">ATP-binding</keyword>
<evidence type="ECO:0000256" key="13">
    <source>
        <dbReference type="ARBA" id="ARBA00023136"/>
    </source>
</evidence>
<dbReference type="PANTHER" id="PTHR43065">
    <property type="entry name" value="SENSOR HISTIDINE KINASE"/>
    <property type="match status" value="1"/>
</dbReference>
<dbReference type="InterPro" id="IPR003660">
    <property type="entry name" value="HAMP_dom"/>
</dbReference>
<dbReference type="Proteomes" id="UP001350748">
    <property type="component" value="Unassembled WGS sequence"/>
</dbReference>
<reference evidence="18 19" key="1">
    <citation type="submission" date="2024-02" db="EMBL/GenBank/DDBJ databases">
        <authorList>
            <person name="Grouzdev D."/>
        </authorList>
    </citation>
    <scope>NUCLEOTIDE SEQUENCE [LARGE SCALE GENOMIC DNA]</scope>
    <source>
        <strain evidence="18 19">9N</strain>
    </source>
</reference>
<evidence type="ECO:0000256" key="10">
    <source>
        <dbReference type="ARBA" id="ARBA00022840"/>
    </source>
</evidence>
<accession>A0ABU7XG50</accession>
<keyword evidence="5" id="KW-0597">Phosphoprotein</keyword>
<dbReference type="InterPro" id="IPR003661">
    <property type="entry name" value="HisK_dim/P_dom"/>
</dbReference>
<dbReference type="SMART" id="SM00387">
    <property type="entry name" value="HATPase_c"/>
    <property type="match status" value="1"/>
</dbReference>
<evidence type="ECO:0000259" key="16">
    <source>
        <dbReference type="PROSITE" id="PS50109"/>
    </source>
</evidence>
<comment type="subcellular location">
    <subcellularLocation>
        <location evidence="2">Cell membrane</location>
        <topology evidence="2">Multi-pass membrane protein</topology>
    </subcellularLocation>
</comment>
<evidence type="ECO:0000256" key="14">
    <source>
        <dbReference type="SAM" id="MobiDB-lite"/>
    </source>
</evidence>
<dbReference type="Pfam" id="PF19312">
    <property type="entry name" value="NtrY_N"/>
    <property type="match status" value="1"/>
</dbReference>
<dbReference type="Gene3D" id="3.30.565.10">
    <property type="entry name" value="Histidine kinase-like ATPase, C-terminal domain"/>
    <property type="match status" value="1"/>
</dbReference>
<dbReference type="PRINTS" id="PR00344">
    <property type="entry name" value="BCTRLSENSOR"/>
</dbReference>
<dbReference type="RefSeq" id="WP_332080438.1">
    <property type="nucleotide sequence ID" value="NZ_JAZHYN010000006.1"/>
</dbReference>
<feature type="region of interest" description="Disordered" evidence="14">
    <location>
        <begin position="732"/>
        <end position="762"/>
    </location>
</feature>
<dbReference type="SUPFAM" id="SSF55874">
    <property type="entry name" value="ATPase domain of HSP90 chaperone/DNA topoisomerase II/histidine kinase"/>
    <property type="match status" value="1"/>
</dbReference>
<dbReference type="InterPro" id="IPR036097">
    <property type="entry name" value="HisK_dim/P_sf"/>
</dbReference>
<dbReference type="PROSITE" id="PS50885">
    <property type="entry name" value="HAMP"/>
    <property type="match status" value="1"/>
</dbReference>
<dbReference type="Gene3D" id="3.30.450.20">
    <property type="entry name" value="PAS domain"/>
    <property type="match status" value="1"/>
</dbReference>
<dbReference type="CDD" id="cd06225">
    <property type="entry name" value="HAMP"/>
    <property type="match status" value="1"/>
</dbReference>
<evidence type="ECO:0000313" key="18">
    <source>
        <dbReference type="EMBL" id="MEF3365528.1"/>
    </source>
</evidence>
<dbReference type="SMART" id="SM00388">
    <property type="entry name" value="HisKA"/>
    <property type="match status" value="1"/>
</dbReference>
<evidence type="ECO:0000256" key="9">
    <source>
        <dbReference type="ARBA" id="ARBA00022777"/>
    </source>
</evidence>
<feature type="domain" description="Histidine kinase" evidence="16">
    <location>
        <begin position="513"/>
        <end position="732"/>
    </location>
</feature>
<dbReference type="InterPro" id="IPR017232">
    <property type="entry name" value="NtrY"/>
</dbReference>
<dbReference type="Pfam" id="PF00512">
    <property type="entry name" value="HisKA"/>
    <property type="match status" value="1"/>
</dbReference>
<keyword evidence="11 15" id="KW-1133">Transmembrane helix</keyword>